<dbReference type="EMBL" id="ML991793">
    <property type="protein sequence ID" value="KAF2235107.1"/>
    <property type="molecule type" value="Genomic_DNA"/>
</dbReference>
<proteinExistence type="predicted"/>
<dbReference type="PANTHER" id="PTHR31836:SF28">
    <property type="entry name" value="SRCR DOMAIN-CONTAINING PROTEIN-RELATED"/>
    <property type="match status" value="1"/>
</dbReference>
<dbReference type="InterPro" id="IPR051477">
    <property type="entry name" value="Expansin_CellWall"/>
</dbReference>
<evidence type="ECO:0000256" key="1">
    <source>
        <dbReference type="ARBA" id="ARBA00022729"/>
    </source>
</evidence>
<dbReference type="OrthoDB" id="623670at2759"/>
<evidence type="ECO:0008006" key="4">
    <source>
        <dbReference type="Google" id="ProtNLM"/>
    </source>
</evidence>
<dbReference type="AlphaFoldDB" id="A0A6A6HAQ2"/>
<dbReference type="SUPFAM" id="SSF50685">
    <property type="entry name" value="Barwin-like endoglucanases"/>
    <property type="match status" value="1"/>
</dbReference>
<dbReference type="InterPro" id="IPR036908">
    <property type="entry name" value="RlpA-like_sf"/>
</dbReference>
<protein>
    <recommendedName>
        <fullName evidence="4">RlpA-like protein double-psi beta-barrel domain-containing protein</fullName>
    </recommendedName>
</protein>
<feature type="non-terminal residue" evidence="2">
    <location>
        <position position="105"/>
    </location>
</feature>
<dbReference type="PANTHER" id="PTHR31836">
    <property type="match status" value="1"/>
</dbReference>
<dbReference type="Proteomes" id="UP000800092">
    <property type="component" value="Unassembled WGS sequence"/>
</dbReference>
<feature type="non-terminal residue" evidence="2">
    <location>
        <position position="1"/>
    </location>
</feature>
<dbReference type="CDD" id="cd22191">
    <property type="entry name" value="DPBB_RlpA_EXP_N-like"/>
    <property type="match status" value="1"/>
</dbReference>
<reference evidence="2" key="1">
    <citation type="journal article" date="2020" name="Stud. Mycol.">
        <title>101 Dothideomycetes genomes: a test case for predicting lifestyles and emergence of pathogens.</title>
        <authorList>
            <person name="Haridas S."/>
            <person name="Albert R."/>
            <person name="Binder M."/>
            <person name="Bloem J."/>
            <person name="Labutti K."/>
            <person name="Salamov A."/>
            <person name="Andreopoulos B."/>
            <person name="Baker S."/>
            <person name="Barry K."/>
            <person name="Bills G."/>
            <person name="Bluhm B."/>
            <person name="Cannon C."/>
            <person name="Castanera R."/>
            <person name="Culley D."/>
            <person name="Daum C."/>
            <person name="Ezra D."/>
            <person name="Gonzalez J."/>
            <person name="Henrissat B."/>
            <person name="Kuo A."/>
            <person name="Liang C."/>
            <person name="Lipzen A."/>
            <person name="Lutzoni F."/>
            <person name="Magnuson J."/>
            <person name="Mondo S."/>
            <person name="Nolan M."/>
            <person name="Ohm R."/>
            <person name="Pangilinan J."/>
            <person name="Park H.-J."/>
            <person name="Ramirez L."/>
            <person name="Alfaro M."/>
            <person name="Sun H."/>
            <person name="Tritt A."/>
            <person name="Yoshinaga Y."/>
            <person name="Zwiers L.-H."/>
            <person name="Turgeon B."/>
            <person name="Goodwin S."/>
            <person name="Spatafora J."/>
            <person name="Crous P."/>
            <person name="Grigoriev I."/>
        </authorList>
    </citation>
    <scope>NUCLEOTIDE SEQUENCE</scope>
    <source>
        <strain evidence="2">Tuck. ex Michener</strain>
    </source>
</reference>
<evidence type="ECO:0000313" key="2">
    <source>
        <dbReference type="EMBL" id="KAF2235107.1"/>
    </source>
</evidence>
<keyword evidence="3" id="KW-1185">Reference proteome</keyword>
<organism evidence="2 3">
    <name type="scientific">Viridothelium virens</name>
    <name type="common">Speckled blister lichen</name>
    <name type="synonym">Trypethelium virens</name>
    <dbReference type="NCBI Taxonomy" id="1048519"/>
    <lineage>
        <taxon>Eukaryota</taxon>
        <taxon>Fungi</taxon>
        <taxon>Dikarya</taxon>
        <taxon>Ascomycota</taxon>
        <taxon>Pezizomycotina</taxon>
        <taxon>Dothideomycetes</taxon>
        <taxon>Dothideomycetes incertae sedis</taxon>
        <taxon>Trypetheliales</taxon>
        <taxon>Trypetheliaceae</taxon>
        <taxon>Viridothelium</taxon>
    </lineage>
</organism>
<evidence type="ECO:0000313" key="3">
    <source>
        <dbReference type="Proteomes" id="UP000800092"/>
    </source>
</evidence>
<sequence>TSYTGDATYFATGSGACGWDTTTNNNIVAVAESMFDQYGDSDPNNNPMCGKSITINYGGKSFPAVVVDRCTGCADGDLDYSQNMFEAIIGSTSIGRQTGVSWSFD</sequence>
<gene>
    <name evidence="2" type="ORF">EV356DRAFT_419927</name>
</gene>
<name>A0A6A6HAQ2_VIRVR</name>
<keyword evidence="1" id="KW-0732">Signal</keyword>
<dbReference type="Gene3D" id="2.40.40.10">
    <property type="entry name" value="RlpA-like domain"/>
    <property type="match status" value="1"/>
</dbReference>
<accession>A0A6A6HAQ2</accession>